<organism evidence="1 2">
    <name type="scientific">Streptomyces violaceolatus</name>
    <dbReference type="NCBI Taxonomy" id="67378"/>
    <lineage>
        <taxon>Bacteria</taxon>
        <taxon>Bacillati</taxon>
        <taxon>Actinomycetota</taxon>
        <taxon>Actinomycetes</taxon>
        <taxon>Kitasatosporales</taxon>
        <taxon>Streptomycetaceae</taxon>
        <taxon>Streptomyces</taxon>
        <taxon>Streptomyces violaceoruber group</taxon>
    </lineage>
</organism>
<accession>A0ABN3THV5</accession>
<protein>
    <submittedName>
        <fullName evidence="1">Uncharacterized protein</fullName>
    </submittedName>
</protein>
<proteinExistence type="predicted"/>
<keyword evidence="2" id="KW-1185">Reference proteome</keyword>
<sequence length="154" mass="16603">MSGLTPPAEPDVVVMPAAEAYDFEYFRSRVDAGLLSRSIAVRVFRMPLLAVPVGGIRRGGWFGVDSLALALAVRDVLAPLNGFPGVRVTWHCAPRSSYAVEWGDRPPATWLDEHERLAFYGLKRPAPGHHGGVRVSSPADFGCSSAASYGRGPR</sequence>
<evidence type="ECO:0000313" key="2">
    <source>
        <dbReference type="Proteomes" id="UP001499989"/>
    </source>
</evidence>
<dbReference type="Proteomes" id="UP001499989">
    <property type="component" value="Unassembled WGS sequence"/>
</dbReference>
<dbReference type="EMBL" id="BAAASK010000044">
    <property type="protein sequence ID" value="GAA2703751.1"/>
    <property type="molecule type" value="Genomic_DNA"/>
</dbReference>
<evidence type="ECO:0000313" key="1">
    <source>
        <dbReference type="EMBL" id="GAA2703751.1"/>
    </source>
</evidence>
<comment type="caution">
    <text evidence="1">The sequence shown here is derived from an EMBL/GenBank/DDBJ whole genome shotgun (WGS) entry which is preliminary data.</text>
</comment>
<dbReference type="InterPro" id="IPR046269">
    <property type="entry name" value="DUF6302"/>
</dbReference>
<reference evidence="1 2" key="1">
    <citation type="journal article" date="2019" name="Int. J. Syst. Evol. Microbiol.">
        <title>The Global Catalogue of Microorganisms (GCM) 10K type strain sequencing project: providing services to taxonomists for standard genome sequencing and annotation.</title>
        <authorList>
            <consortium name="The Broad Institute Genomics Platform"/>
            <consortium name="The Broad Institute Genome Sequencing Center for Infectious Disease"/>
            <person name="Wu L."/>
            <person name="Ma J."/>
        </authorList>
    </citation>
    <scope>NUCLEOTIDE SEQUENCE [LARGE SCALE GENOMIC DNA]</scope>
    <source>
        <strain evidence="1 2">JCM 4531</strain>
    </source>
</reference>
<name>A0ABN3THV5_9ACTN</name>
<gene>
    <name evidence="1" type="ORF">GCM10010310_76570</name>
</gene>
<dbReference type="Pfam" id="PF19819">
    <property type="entry name" value="DUF6302"/>
    <property type="match status" value="1"/>
</dbReference>
<dbReference type="RefSeq" id="WP_189285429.1">
    <property type="nucleotide sequence ID" value="NZ_BAAASK010000044.1"/>
</dbReference>